<feature type="transmembrane region" description="Helical" evidence="7">
    <location>
        <begin position="449"/>
        <end position="467"/>
    </location>
</feature>
<feature type="transmembrane region" description="Helical" evidence="7">
    <location>
        <begin position="188"/>
        <end position="208"/>
    </location>
</feature>
<evidence type="ECO:0000313" key="10">
    <source>
        <dbReference type="Proteomes" id="UP000007799"/>
    </source>
</evidence>
<feature type="transmembrane region" description="Helical" evidence="7">
    <location>
        <begin position="164"/>
        <end position="182"/>
    </location>
</feature>
<feature type="transmembrane region" description="Helical" evidence="7">
    <location>
        <begin position="473"/>
        <end position="494"/>
    </location>
</feature>
<feature type="region of interest" description="Disordered" evidence="6">
    <location>
        <begin position="393"/>
        <end position="413"/>
    </location>
</feature>
<proteinExistence type="predicted"/>
<dbReference type="PROSITE" id="PS50850">
    <property type="entry name" value="MFS"/>
    <property type="match status" value="1"/>
</dbReference>
<dbReference type="eggNOG" id="KOG0253">
    <property type="taxonomic scope" value="Eukaryota"/>
</dbReference>
<dbReference type="PROSITE" id="PS00216">
    <property type="entry name" value="SUGAR_TRANSPORT_1"/>
    <property type="match status" value="1"/>
</dbReference>
<evidence type="ECO:0000313" key="9">
    <source>
        <dbReference type="EMBL" id="EGD76226.1"/>
    </source>
</evidence>
<organism evidence="10">
    <name type="scientific">Salpingoeca rosetta (strain ATCC 50818 / BSB-021)</name>
    <dbReference type="NCBI Taxonomy" id="946362"/>
    <lineage>
        <taxon>Eukaryota</taxon>
        <taxon>Choanoflagellata</taxon>
        <taxon>Craspedida</taxon>
        <taxon>Salpingoecidae</taxon>
        <taxon>Salpingoeca</taxon>
    </lineage>
</organism>
<evidence type="ECO:0000256" key="2">
    <source>
        <dbReference type="ARBA" id="ARBA00022448"/>
    </source>
</evidence>
<protein>
    <recommendedName>
        <fullName evidence="8">Major facilitator superfamily (MFS) profile domain-containing protein</fullName>
    </recommendedName>
</protein>
<reference evidence="9" key="1">
    <citation type="submission" date="2009-08" db="EMBL/GenBank/DDBJ databases">
        <title>Annotation of Salpingoeca rosetta.</title>
        <authorList>
            <consortium name="The Broad Institute Genome Sequencing Platform"/>
            <person name="Russ C."/>
            <person name="Cuomo C."/>
            <person name="Burger G."/>
            <person name="Gray M.W."/>
            <person name="Holland P.W.H."/>
            <person name="King N."/>
            <person name="Lang F.B.F."/>
            <person name="Roger A.J."/>
            <person name="Ruiz-Trillo I."/>
            <person name="Young S.K."/>
            <person name="Zeng Q."/>
            <person name="Gargeya S."/>
            <person name="Alvarado L."/>
            <person name="Berlin A."/>
            <person name="Chapman S.B."/>
            <person name="Chen Z."/>
            <person name="Freedman E."/>
            <person name="Gellesch M."/>
            <person name="Goldberg J."/>
            <person name="Griggs A."/>
            <person name="Gujja S."/>
            <person name="Heilman E."/>
            <person name="Heiman D."/>
            <person name="Howarth C."/>
            <person name="Mehta T."/>
            <person name="Neiman D."/>
            <person name="Pearson M."/>
            <person name="Roberts A."/>
            <person name="Saif S."/>
            <person name="Shea T."/>
            <person name="Shenoy N."/>
            <person name="Sisk P."/>
            <person name="Stolte C."/>
            <person name="Sykes S."/>
            <person name="White J."/>
            <person name="Yandava C."/>
            <person name="Haas B."/>
            <person name="Nusbaum C."/>
            <person name="Birren B."/>
        </authorList>
    </citation>
    <scope>NUCLEOTIDE SEQUENCE [LARGE SCALE GENOMIC DNA]</scope>
    <source>
        <strain evidence="9">ATCC 50818</strain>
    </source>
</reference>
<dbReference type="OrthoDB" id="4139357at2759"/>
<evidence type="ECO:0000259" key="8">
    <source>
        <dbReference type="PROSITE" id="PS50850"/>
    </source>
</evidence>
<dbReference type="InterPro" id="IPR005829">
    <property type="entry name" value="Sugar_transporter_CS"/>
</dbReference>
<evidence type="ECO:0000256" key="6">
    <source>
        <dbReference type="SAM" id="MobiDB-lite"/>
    </source>
</evidence>
<evidence type="ECO:0000256" key="7">
    <source>
        <dbReference type="SAM" id="Phobius"/>
    </source>
</evidence>
<feature type="compositionally biased region" description="Polar residues" evidence="6">
    <location>
        <begin position="26"/>
        <end position="36"/>
    </location>
</feature>
<feature type="transmembrane region" description="Helical" evidence="7">
    <location>
        <begin position="421"/>
        <end position="442"/>
    </location>
</feature>
<dbReference type="InterPro" id="IPR036259">
    <property type="entry name" value="MFS_trans_sf"/>
</dbReference>
<dbReference type="RefSeq" id="XP_004998401.1">
    <property type="nucleotide sequence ID" value="XM_004998344.1"/>
</dbReference>
<dbReference type="GO" id="GO:0022857">
    <property type="term" value="F:transmembrane transporter activity"/>
    <property type="evidence" value="ECO:0007669"/>
    <property type="project" value="InterPro"/>
</dbReference>
<keyword evidence="5 7" id="KW-0472">Membrane</keyword>
<keyword evidence="10" id="KW-1185">Reference proteome</keyword>
<feature type="compositionally biased region" description="Polar residues" evidence="6">
    <location>
        <begin position="393"/>
        <end position="410"/>
    </location>
</feature>
<dbReference type="FunCoup" id="F2TXW7">
    <property type="interactions" value="42"/>
</dbReference>
<dbReference type="OMA" id="WTMVVSS"/>
<dbReference type="GeneID" id="16078995"/>
<dbReference type="KEGG" id="sre:PTSG_00929"/>
<accession>F2TXW7</accession>
<keyword evidence="4 7" id="KW-1133">Transmembrane helix</keyword>
<keyword evidence="3 7" id="KW-0812">Transmembrane</keyword>
<feature type="transmembrane region" description="Helical" evidence="7">
    <location>
        <begin position="135"/>
        <end position="152"/>
    </location>
</feature>
<comment type="subcellular location">
    <subcellularLocation>
        <location evidence="1">Membrane</location>
        <topology evidence="1">Multi-pass membrane protein</topology>
    </subcellularLocation>
</comment>
<feature type="transmembrane region" description="Helical" evidence="7">
    <location>
        <begin position="248"/>
        <end position="269"/>
    </location>
</feature>
<dbReference type="AlphaFoldDB" id="F2TXW7"/>
<dbReference type="STRING" id="946362.F2TXW7"/>
<evidence type="ECO:0000256" key="5">
    <source>
        <dbReference type="ARBA" id="ARBA00023136"/>
    </source>
</evidence>
<keyword evidence="2" id="KW-0813">Transport</keyword>
<feature type="region of interest" description="Disordered" evidence="6">
    <location>
        <begin position="1"/>
        <end position="65"/>
    </location>
</feature>
<dbReference type="GO" id="GO:0016020">
    <property type="term" value="C:membrane"/>
    <property type="evidence" value="ECO:0007669"/>
    <property type="project" value="UniProtKB-SubCell"/>
</dbReference>
<feature type="transmembrane region" description="Helical" evidence="7">
    <location>
        <begin position="532"/>
        <end position="555"/>
    </location>
</feature>
<dbReference type="InterPro" id="IPR005828">
    <property type="entry name" value="MFS_sugar_transport-like"/>
</dbReference>
<evidence type="ECO:0000256" key="4">
    <source>
        <dbReference type="ARBA" id="ARBA00022989"/>
    </source>
</evidence>
<dbReference type="EMBL" id="GL832956">
    <property type="protein sequence ID" value="EGD76226.1"/>
    <property type="molecule type" value="Genomic_DNA"/>
</dbReference>
<dbReference type="Proteomes" id="UP000007799">
    <property type="component" value="Unassembled WGS sequence"/>
</dbReference>
<feature type="transmembrane region" description="Helical" evidence="7">
    <location>
        <begin position="97"/>
        <end position="120"/>
    </location>
</feature>
<gene>
    <name evidence="9" type="ORF">PTSG_00929</name>
</gene>
<feature type="transmembrane region" description="Helical" evidence="7">
    <location>
        <begin position="363"/>
        <end position="383"/>
    </location>
</feature>
<dbReference type="InParanoid" id="F2TXW7"/>
<name>F2TXW7_SALR5</name>
<dbReference type="Gene3D" id="1.20.1250.20">
    <property type="entry name" value="MFS general substrate transporter like domains"/>
    <property type="match status" value="1"/>
</dbReference>
<sequence>MGKKGKGRNGKGGGGVTQDDQEALLASQSDRLSVNSDAPPRYQESPDLVVNGKGNDGADTDKADFSITPNNDEDAAPVMTIHEAFERIGYGWQQIRVIIICGLCFCTDSIEVGLLTFLQVEAKKDFNLTDVQESTLTAVVFAGELLGAVFWGPFADRCGRKRGSFFPALLVTVAGLSSAFSVDYYMLVTLRFIVGVGIGGMGVPFDLLAEFMPPSIRGKALLGIEFFWTFGTLFVNGLAWIMLDDLGWRYLVGFCSVPVTIAMISFPFLPESPHWLLLMNRPDEALKVLHKAAKLNKRPDALPAHTRLVLSHEPQPEDGKTYEIADSTALLTETGDAGGDDMPTGSEVSPLMLFDKNNRMTTIMLWAVWATSGFTYYGTVIIAPEFFASQGGNSTSHDNSTIHPHQPNGTHTGGGSKDFDYPALFTTGAAEVIGCILAFLIIERVGRKIISGTGYLVSGIFMVLLTIPVPRALGVFMVMVCRASILIGTSVTWVMTPELYSTHVRAAGHSWCNAMARVGAFSAPYWGDASAIAFHVRLILFGAMNGVAALASYLIPKETRGLVLD</sequence>
<evidence type="ECO:0000256" key="3">
    <source>
        <dbReference type="ARBA" id="ARBA00022692"/>
    </source>
</evidence>
<dbReference type="Pfam" id="PF00083">
    <property type="entry name" value="Sugar_tr"/>
    <property type="match status" value="1"/>
</dbReference>
<dbReference type="SUPFAM" id="SSF103473">
    <property type="entry name" value="MFS general substrate transporter"/>
    <property type="match status" value="1"/>
</dbReference>
<dbReference type="PANTHER" id="PTHR23511">
    <property type="entry name" value="SYNAPTIC VESICLE GLYCOPROTEIN 2"/>
    <property type="match status" value="1"/>
</dbReference>
<evidence type="ECO:0000256" key="1">
    <source>
        <dbReference type="ARBA" id="ARBA00004141"/>
    </source>
</evidence>
<feature type="domain" description="Major facilitator superfamily (MFS) profile" evidence="8">
    <location>
        <begin position="97"/>
        <end position="560"/>
    </location>
</feature>
<dbReference type="InterPro" id="IPR020846">
    <property type="entry name" value="MFS_dom"/>
</dbReference>
<dbReference type="PANTHER" id="PTHR23511:SF5">
    <property type="entry name" value="MAJOR FACILITATOR-TYPE TRANSPORTER HXNZ-RELATED"/>
    <property type="match status" value="1"/>
</dbReference>
<feature type="transmembrane region" description="Helical" evidence="7">
    <location>
        <begin position="220"/>
        <end position="242"/>
    </location>
</feature>